<protein>
    <recommendedName>
        <fullName evidence="3">Spore coat protein D</fullName>
    </recommendedName>
</protein>
<proteinExistence type="predicted"/>
<accession>A0A1G9V872</accession>
<organism evidence="1 2">
    <name type="scientific">Paenibacillus jilunlii</name>
    <dbReference type="NCBI Taxonomy" id="682956"/>
    <lineage>
        <taxon>Bacteria</taxon>
        <taxon>Bacillati</taxon>
        <taxon>Bacillota</taxon>
        <taxon>Bacilli</taxon>
        <taxon>Bacillales</taxon>
        <taxon>Paenibacillaceae</taxon>
        <taxon>Paenibacillus</taxon>
    </lineage>
</organism>
<name>A0A1G9V872_9BACL</name>
<dbReference type="Proteomes" id="UP000182783">
    <property type="component" value="Unassembled WGS sequence"/>
</dbReference>
<evidence type="ECO:0000313" key="2">
    <source>
        <dbReference type="Proteomes" id="UP000182783"/>
    </source>
</evidence>
<evidence type="ECO:0008006" key="3">
    <source>
        <dbReference type="Google" id="ProtNLM"/>
    </source>
</evidence>
<dbReference type="OrthoDB" id="2679273at2"/>
<gene>
    <name evidence="1" type="ORF">SAMN05216191_11672</name>
</gene>
<evidence type="ECO:0000313" key="1">
    <source>
        <dbReference type="EMBL" id="SDM68290.1"/>
    </source>
</evidence>
<dbReference type="EMBL" id="FNGM01000016">
    <property type="protein sequence ID" value="SDM68290.1"/>
    <property type="molecule type" value="Genomic_DNA"/>
</dbReference>
<reference evidence="1 2" key="1">
    <citation type="submission" date="2016-10" db="EMBL/GenBank/DDBJ databases">
        <authorList>
            <person name="de Groot N.N."/>
        </authorList>
    </citation>
    <scope>NUCLEOTIDE SEQUENCE [LARGE SCALE GENOMIC DNA]</scope>
    <source>
        <strain evidence="1 2">CGMCC 1.10239</strain>
    </source>
</reference>
<sequence>MSFCPNCPTQTVVDPPEKVYENYYHPQIVQVIHPVEIIRQHHCVPVPQHCYEYTVKDVMCHVSGIKKRKRRK</sequence>
<dbReference type="AlphaFoldDB" id="A0A1G9V872"/>